<comment type="caution">
    <text evidence="1">The sequence shown here is derived from an EMBL/GenBank/DDBJ whole genome shotgun (WGS) entry which is preliminary data.</text>
</comment>
<organism evidence="1">
    <name type="scientific">marine sediment metagenome</name>
    <dbReference type="NCBI Taxonomy" id="412755"/>
    <lineage>
        <taxon>unclassified sequences</taxon>
        <taxon>metagenomes</taxon>
        <taxon>ecological metagenomes</taxon>
    </lineage>
</organism>
<reference evidence="1" key="1">
    <citation type="journal article" date="2015" name="Nature">
        <title>Complex archaea that bridge the gap between prokaryotes and eukaryotes.</title>
        <authorList>
            <person name="Spang A."/>
            <person name="Saw J.H."/>
            <person name="Jorgensen S.L."/>
            <person name="Zaremba-Niedzwiedzka K."/>
            <person name="Martijn J."/>
            <person name="Lind A.E."/>
            <person name="van Eijk R."/>
            <person name="Schleper C."/>
            <person name="Guy L."/>
            <person name="Ettema T.J."/>
        </authorList>
    </citation>
    <scope>NUCLEOTIDE SEQUENCE</scope>
</reference>
<dbReference type="EMBL" id="LAZR01052360">
    <property type="protein sequence ID" value="KKK83142.1"/>
    <property type="molecule type" value="Genomic_DNA"/>
</dbReference>
<sequence length="69" mass="8028">MMTKEERKRCKEKWEARSFLARKITKALKAGDFLKVPGRMRGWGLSGYLLILVANTIDKEIETLTEELK</sequence>
<name>A0A0F8YP31_9ZZZZ</name>
<accession>A0A0F8YP31</accession>
<proteinExistence type="predicted"/>
<protein>
    <submittedName>
        <fullName evidence="1">Uncharacterized protein</fullName>
    </submittedName>
</protein>
<dbReference type="AlphaFoldDB" id="A0A0F8YP31"/>
<gene>
    <name evidence="1" type="ORF">LCGC14_2796380</name>
</gene>
<evidence type="ECO:0000313" key="1">
    <source>
        <dbReference type="EMBL" id="KKK83142.1"/>
    </source>
</evidence>